<name>A0ACC1PX06_9APHY</name>
<evidence type="ECO:0000313" key="2">
    <source>
        <dbReference type="Proteomes" id="UP001144978"/>
    </source>
</evidence>
<protein>
    <submittedName>
        <fullName evidence="1">Uncharacterized protein</fullName>
    </submittedName>
</protein>
<accession>A0ACC1PX06</accession>
<keyword evidence="2" id="KW-1185">Reference proteome</keyword>
<dbReference type="EMBL" id="JANSHE010001130">
    <property type="protein sequence ID" value="KAJ3004430.1"/>
    <property type="molecule type" value="Genomic_DNA"/>
</dbReference>
<organism evidence="1 2">
    <name type="scientific">Trametes sanguinea</name>
    <dbReference type="NCBI Taxonomy" id="158606"/>
    <lineage>
        <taxon>Eukaryota</taxon>
        <taxon>Fungi</taxon>
        <taxon>Dikarya</taxon>
        <taxon>Basidiomycota</taxon>
        <taxon>Agaricomycotina</taxon>
        <taxon>Agaricomycetes</taxon>
        <taxon>Polyporales</taxon>
        <taxon>Polyporaceae</taxon>
        <taxon>Trametes</taxon>
    </lineage>
</organism>
<comment type="caution">
    <text evidence="1">The sequence shown here is derived from an EMBL/GenBank/DDBJ whole genome shotgun (WGS) entry which is preliminary data.</text>
</comment>
<dbReference type="Proteomes" id="UP001144978">
    <property type="component" value="Unassembled WGS sequence"/>
</dbReference>
<gene>
    <name evidence="1" type="ORF">NUW54_g4816</name>
</gene>
<sequence length="348" mass="39206">MQLCHPPRRHSFNRSIAVCTAASSRPYSGKVRGCLFHQLLVVDPDVPAGSQHSLYAGPPRFRTWLRYLFPRLKINTLQPINAVPIYLPTWVIDAEFEATAWIRDLKGQDAHYSKVWQFQGREARYLTRHPCRPMFIYLPSNPLCQIPGYLAQYKVSTSADGDMTFSSFIEAHRSKGRSVIEANSATKSFFQRSGTPGLVVVSGMQPLPSSGQYVPFWQSDGSAVKFAKPNGNSSRRHWRGWQVPLTDAEQKVVSSQSLRNLWLAESRRSLSVEQTTPREVSPEYTSTERRMTGTTSKKAEPLQDIVSPVVRVRKLACTAAQVASTLQCRYERMIRTWSAAGSCDECVC</sequence>
<proteinExistence type="predicted"/>
<evidence type="ECO:0000313" key="1">
    <source>
        <dbReference type="EMBL" id="KAJ3004430.1"/>
    </source>
</evidence>
<reference evidence="1" key="1">
    <citation type="submission" date="2022-08" db="EMBL/GenBank/DDBJ databases">
        <title>Genome Sequence of Pycnoporus sanguineus.</title>
        <authorList>
            <person name="Buettner E."/>
        </authorList>
    </citation>
    <scope>NUCLEOTIDE SEQUENCE</scope>
    <source>
        <strain evidence="1">CG-C14</strain>
    </source>
</reference>